<proteinExistence type="predicted"/>
<evidence type="ECO:0000313" key="1">
    <source>
        <dbReference type="EMBL" id="KAE8391486.1"/>
    </source>
</evidence>
<name>A0A5N7CBG4_PETAA</name>
<organism evidence="1">
    <name type="scientific">Petromyces alliaceus</name>
    <name type="common">Aspergillus alliaceus</name>
    <dbReference type="NCBI Taxonomy" id="209559"/>
    <lineage>
        <taxon>Eukaryota</taxon>
        <taxon>Fungi</taxon>
        <taxon>Dikarya</taxon>
        <taxon>Ascomycota</taxon>
        <taxon>Pezizomycotina</taxon>
        <taxon>Eurotiomycetes</taxon>
        <taxon>Eurotiomycetidae</taxon>
        <taxon>Eurotiales</taxon>
        <taxon>Aspergillaceae</taxon>
        <taxon>Aspergillus</taxon>
        <taxon>Aspergillus subgen. Circumdati</taxon>
    </lineage>
</organism>
<dbReference type="AlphaFoldDB" id="A0A5N7CBG4"/>
<gene>
    <name evidence="1" type="ORF">BDV23DRAFT_182540</name>
</gene>
<dbReference type="Proteomes" id="UP000326877">
    <property type="component" value="Unassembled WGS sequence"/>
</dbReference>
<dbReference type="OrthoDB" id="10000533at2759"/>
<dbReference type="EMBL" id="ML735245">
    <property type="protein sequence ID" value="KAE8391486.1"/>
    <property type="molecule type" value="Genomic_DNA"/>
</dbReference>
<accession>A0A5N7CBG4</accession>
<protein>
    <submittedName>
        <fullName evidence="1">Uncharacterized protein</fullName>
    </submittedName>
</protein>
<dbReference type="Gene3D" id="3.40.50.720">
    <property type="entry name" value="NAD(P)-binding Rossmann-like Domain"/>
    <property type="match status" value="1"/>
</dbReference>
<sequence length="71" mass="8168">MVWIHKNLISAAIKAGVRRFAPSEWGSAGSRGMAFYGYEDKVRKYLAEVVQEKNVRLSIREIPFSRVMDIH</sequence>
<reference evidence="1" key="1">
    <citation type="submission" date="2019-04" db="EMBL/GenBank/DDBJ databases">
        <title>Friends and foes A comparative genomics studyof 23 Aspergillus species from section Flavi.</title>
        <authorList>
            <consortium name="DOE Joint Genome Institute"/>
            <person name="Kjaerbolling I."/>
            <person name="Vesth T."/>
            <person name="Frisvad J.C."/>
            <person name="Nybo J.L."/>
            <person name="Theobald S."/>
            <person name="Kildgaard S."/>
            <person name="Isbrandt T."/>
            <person name="Kuo A."/>
            <person name="Sato A."/>
            <person name="Lyhne E.K."/>
            <person name="Kogle M.E."/>
            <person name="Wiebenga A."/>
            <person name="Kun R.S."/>
            <person name="Lubbers R.J."/>
            <person name="Makela M.R."/>
            <person name="Barry K."/>
            <person name="Chovatia M."/>
            <person name="Clum A."/>
            <person name="Daum C."/>
            <person name="Haridas S."/>
            <person name="He G."/>
            <person name="LaButti K."/>
            <person name="Lipzen A."/>
            <person name="Mondo S."/>
            <person name="Riley R."/>
            <person name="Salamov A."/>
            <person name="Simmons B.A."/>
            <person name="Magnuson J.K."/>
            <person name="Henrissat B."/>
            <person name="Mortensen U.H."/>
            <person name="Larsen T.O."/>
            <person name="Devries R.P."/>
            <person name="Grigoriev I.V."/>
            <person name="Machida M."/>
            <person name="Baker S.E."/>
            <person name="Andersen M.R."/>
        </authorList>
    </citation>
    <scope>NUCLEOTIDE SEQUENCE [LARGE SCALE GENOMIC DNA]</scope>
    <source>
        <strain evidence="1">IBT 14317</strain>
    </source>
</reference>